<dbReference type="HOGENOM" id="CLU_717010_0_0_10"/>
<organism evidence="1 2">
    <name type="scientific">Belliella baltica (strain DSM 15883 / CIP 108006 / LMG 21964 / BA134)</name>
    <dbReference type="NCBI Taxonomy" id="866536"/>
    <lineage>
        <taxon>Bacteria</taxon>
        <taxon>Pseudomonadati</taxon>
        <taxon>Bacteroidota</taxon>
        <taxon>Cytophagia</taxon>
        <taxon>Cytophagales</taxon>
        <taxon>Cyclobacteriaceae</taxon>
        <taxon>Belliella</taxon>
    </lineage>
</organism>
<protein>
    <recommendedName>
        <fullName evidence="3">DUF4221 domain-containing protein</fullName>
    </recommendedName>
</protein>
<name>I3Z1J7_BELBD</name>
<dbReference type="PROSITE" id="PS51257">
    <property type="entry name" value="PROKAR_LIPOPROTEIN"/>
    <property type="match status" value="1"/>
</dbReference>
<dbReference type="EMBL" id="CP003281">
    <property type="protein sequence ID" value="AFL83115.1"/>
    <property type="molecule type" value="Genomic_DNA"/>
</dbReference>
<gene>
    <name evidence="1" type="ordered locus">Belba_0456</name>
</gene>
<accession>I3Z1J7</accession>
<dbReference type="RefSeq" id="WP_014771128.1">
    <property type="nucleotide sequence ID" value="NC_018010.1"/>
</dbReference>
<reference evidence="2" key="1">
    <citation type="submission" date="2012-06" db="EMBL/GenBank/DDBJ databases">
        <title>The complete genome of Belliella baltica DSM 15883.</title>
        <authorList>
            <person name="Lucas S."/>
            <person name="Copeland A."/>
            <person name="Lapidus A."/>
            <person name="Goodwin L."/>
            <person name="Pitluck S."/>
            <person name="Peters L."/>
            <person name="Mikhailova N."/>
            <person name="Davenport K."/>
            <person name="Kyrpides N."/>
            <person name="Mavromatis K."/>
            <person name="Pagani I."/>
            <person name="Ivanova N."/>
            <person name="Ovchinnikova G."/>
            <person name="Zeytun A."/>
            <person name="Detter J.C."/>
            <person name="Han C."/>
            <person name="Land M."/>
            <person name="Hauser L."/>
            <person name="Markowitz V."/>
            <person name="Cheng J.-F."/>
            <person name="Hugenholtz P."/>
            <person name="Woyke T."/>
            <person name="Wu D."/>
            <person name="Tindall B."/>
            <person name="Pomrenke H."/>
            <person name="Brambilla E."/>
            <person name="Klenk H.-P."/>
            <person name="Eisen J.A."/>
        </authorList>
    </citation>
    <scope>NUCLEOTIDE SEQUENCE [LARGE SCALE GENOMIC DNA]</scope>
    <source>
        <strain evidence="2">DSM 15883 / CIP 108006 / LMG 21964 / BA134</strain>
    </source>
</reference>
<dbReference type="OrthoDB" id="982523at2"/>
<evidence type="ECO:0008006" key="3">
    <source>
        <dbReference type="Google" id="ProtNLM"/>
    </source>
</evidence>
<dbReference type="eggNOG" id="COG3391">
    <property type="taxonomic scope" value="Bacteria"/>
</dbReference>
<dbReference type="PATRIC" id="fig|866536.3.peg.473"/>
<dbReference type="STRING" id="866536.Belba_0456"/>
<keyword evidence="2" id="KW-1185">Reference proteome</keyword>
<dbReference type="KEGG" id="bbd:Belba_0456"/>
<proteinExistence type="predicted"/>
<evidence type="ECO:0000313" key="1">
    <source>
        <dbReference type="EMBL" id="AFL83115.1"/>
    </source>
</evidence>
<evidence type="ECO:0000313" key="2">
    <source>
        <dbReference type="Proteomes" id="UP000006050"/>
    </source>
</evidence>
<dbReference type="Proteomes" id="UP000006050">
    <property type="component" value="Chromosome"/>
</dbReference>
<dbReference type="AlphaFoldDB" id="I3Z1J7"/>
<sequence length="385" mass="45331">MKNIWVLFLCVTFLSCDRSVSKVYNYQEYLSKSDFSITLDQESDYNFYFFEEIELDGSNYLLRLNNANKCIYQYSLEDGQTVKKICYPSEAPTELDFIQGFTFVNLDSIYLYRRGSLSGITLINDRSEFLNSFNAIFDSNKTNDKINNHISIPKSPTYFHNKKLNFIKYPVFDTRNPDNLNSDFLFSIGVDIDEKTIDYNEKSTFPENYQKKIWPVYNLGLSRIFDNINEREIYSWDMLDTIEIRNRNGELLDKKFAGSKYSEPNVSLSNKLENKEEINSFVNSSIYYSIKHDPYSNLYYRFFRIPLGRELGDIPHYAFPSDGNDFSIIVMDKNFKILNEVVFPGKKYKLEQAFVSKNGIYLPKTNSFDTNLNEDEVLYDIYKLF</sequence>